<dbReference type="InterPro" id="IPR008914">
    <property type="entry name" value="PEBP"/>
</dbReference>
<dbReference type="NCBIfam" id="TIGR00481">
    <property type="entry name" value="YbhB/YbcL family Raf kinase inhibitor-like protein"/>
    <property type="match status" value="1"/>
</dbReference>
<accession>A0ABD3BJ57</accession>
<dbReference type="PANTHER" id="PTHR30289:SF1">
    <property type="entry name" value="PEBP (PHOSPHATIDYLETHANOLAMINE-BINDING PROTEIN) FAMILY PROTEIN"/>
    <property type="match status" value="1"/>
</dbReference>
<protein>
    <submittedName>
        <fullName evidence="1">Uncharacterized protein</fullName>
    </submittedName>
</protein>
<dbReference type="Pfam" id="PF01161">
    <property type="entry name" value="PBP"/>
    <property type="match status" value="1"/>
</dbReference>
<dbReference type="EMBL" id="JAVIJP010000081">
    <property type="protein sequence ID" value="KAL3617473.1"/>
    <property type="molecule type" value="Genomic_DNA"/>
</dbReference>
<evidence type="ECO:0000313" key="2">
    <source>
        <dbReference type="Proteomes" id="UP001632038"/>
    </source>
</evidence>
<dbReference type="SUPFAM" id="SSF49777">
    <property type="entry name" value="PEBP-like"/>
    <property type="match status" value="1"/>
</dbReference>
<dbReference type="InterPro" id="IPR005247">
    <property type="entry name" value="YbhB_YbcL/LppC-like"/>
</dbReference>
<dbReference type="PANTHER" id="PTHR30289">
    <property type="entry name" value="UNCHARACTERIZED PROTEIN YBCL-RELATED"/>
    <property type="match status" value="1"/>
</dbReference>
<keyword evidence="2" id="KW-1185">Reference proteome</keyword>
<dbReference type="Proteomes" id="UP001632038">
    <property type="component" value="Unassembled WGS sequence"/>
</dbReference>
<comment type="caution">
    <text evidence="1">The sequence shown here is derived from an EMBL/GenBank/DDBJ whole genome shotgun (WGS) entry which is preliminary data.</text>
</comment>
<dbReference type="Gene3D" id="3.90.280.10">
    <property type="entry name" value="PEBP-like"/>
    <property type="match status" value="1"/>
</dbReference>
<dbReference type="CDD" id="cd00865">
    <property type="entry name" value="PEBP_bact_arch"/>
    <property type="match status" value="1"/>
</dbReference>
<sequence>MANASDEFRLVSSNISHEGRLPRQYMSEGQGAKRNISPPLEWYNLPPGTKSLALVVHDIDAPIVPFTIWVVVNIPPTVKGLPEGFSGKEEEMGGEYAGIKEGTNDLKKHGWESPKLPSHGQRIEFKLYALDGELHLGNKVWDGNGVGIAVPVPVSKPPSPSPKKSPSGIPILIPVTKDKMLEAIEGHVLGEAVLMAVF</sequence>
<proteinExistence type="predicted"/>
<organism evidence="1 2">
    <name type="scientific">Castilleja foliolosa</name>
    <dbReference type="NCBI Taxonomy" id="1961234"/>
    <lineage>
        <taxon>Eukaryota</taxon>
        <taxon>Viridiplantae</taxon>
        <taxon>Streptophyta</taxon>
        <taxon>Embryophyta</taxon>
        <taxon>Tracheophyta</taxon>
        <taxon>Spermatophyta</taxon>
        <taxon>Magnoliopsida</taxon>
        <taxon>eudicotyledons</taxon>
        <taxon>Gunneridae</taxon>
        <taxon>Pentapetalae</taxon>
        <taxon>asterids</taxon>
        <taxon>lamiids</taxon>
        <taxon>Lamiales</taxon>
        <taxon>Orobanchaceae</taxon>
        <taxon>Pedicularideae</taxon>
        <taxon>Castillejinae</taxon>
        <taxon>Castilleja</taxon>
    </lineage>
</organism>
<gene>
    <name evidence="1" type="ORF">CASFOL_037794</name>
</gene>
<evidence type="ECO:0000313" key="1">
    <source>
        <dbReference type="EMBL" id="KAL3617473.1"/>
    </source>
</evidence>
<reference evidence="2" key="1">
    <citation type="journal article" date="2024" name="IScience">
        <title>Strigolactones Initiate the Formation of Haustorium-like Structures in Castilleja.</title>
        <authorList>
            <person name="Buerger M."/>
            <person name="Peterson D."/>
            <person name="Chory J."/>
        </authorList>
    </citation>
    <scope>NUCLEOTIDE SEQUENCE [LARGE SCALE GENOMIC DNA]</scope>
</reference>
<dbReference type="InterPro" id="IPR036610">
    <property type="entry name" value="PEBP-like_sf"/>
</dbReference>
<dbReference type="AlphaFoldDB" id="A0ABD3BJ57"/>
<name>A0ABD3BJ57_9LAMI</name>